<evidence type="ECO:0000313" key="6">
    <source>
        <dbReference type="EMBL" id="CAF9930802.1"/>
    </source>
</evidence>
<gene>
    <name evidence="6" type="ORF">GOMPHAMPRED_005742</name>
</gene>
<accession>A0A8H3IJY0</accession>
<dbReference type="InterPro" id="IPR038665">
    <property type="entry name" value="Voltage-dep_anion_channel_sf"/>
</dbReference>
<dbReference type="InterPro" id="IPR004695">
    <property type="entry name" value="SLAC1/Mae1/Ssu1/TehA"/>
</dbReference>
<dbReference type="GO" id="GO:0015140">
    <property type="term" value="F:malate transmembrane transporter activity"/>
    <property type="evidence" value="ECO:0007669"/>
    <property type="project" value="InterPro"/>
</dbReference>
<feature type="transmembrane region" description="Helical" evidence="5">
    <location>
        <begin position="268"/>
        <end position="291"/>
    </location>
</feature>
<feature type="transmembrane region" description="Helical" evidence="5">
    <location>
        <begin position="90"/>
        <end position="112"/>
    </location>
</feature>
<feature type="transmembrane region" description="Helical" evidence="5">
    <location>
        <begin position="20"/>
        <end position="37"/>
    </location>
</feature>
<dbReference type="EMBL" id="CAJPDQ010000036">
    <property type="protein sequence ID" value="CAF9930802.1"/>
    <property type="molecule type" value="Genomic_DNA"/>
</dbReference>
<feature type="transmembrane region" description="Helical" evidence="5">
    <location>
        <begin position="159"/>
        <end position="181"/>
    </location>
</feature>
<dbReference type="Gene3D" id="1.50.10.150">
    <property type="entry name" value="Voltage-dependent anion channel"/>
    <property type="match status" value="1"/>
</dbReference>
<proteinExistence type="predicted"/>
<reference evidence="6" key="1">
    <citation type="submission" date="2021-03" db="EMBL/GenBank/DDBJ databases">
        <authorList>
            <person name="Tagirdzhanova G."/>
        </authorList>
    </citation>
    <scope>NUCLEOTIDE SEQUENCE</scope>
</reference>
<sequence>MNKDGMPPVSFKQRIQHFTWAWFTLPMSTGGLALLLHNTPHQFPGLFTIGTIVYILDLVVFVVACGAILTRFILVPESLTASLLHPTESLFFPTWWLALVTILNGAQLYGYLDSPWLPDALFVMFWIYIACTFIMAVVMYWNLFAAPPTRLTMQGMTPAWILPVFPIMLTGTFAGTIASVLAPGRHITVLLAGITFQGLGWMISFLMYAMLFQRLMLYGLPPPNLRPGLFMAVGPPSFTGLALLSLARGIQPNGYFKAHPDSIPTLQYLADFIAVFLWALSFWFWCIALVSVLHTCRRMTFHLVWWAFVFPNIGFSLITIQIGLVFESESIQWVASAMTVIVVIVWLVVLGFNVRAVIRKEIMMPGMDEDKGGLPEFR</sequence>
<dbReference type="Pfam" id="PF03595">
    <property type="entry name" value="SLAC1"/>
    <property type="match status" value="1"/>
</dbReference>
<name>A0A8H3IJY0_9LECA</name>
<dbReference type="Proteomes" id="UP000664169">
    <property type="component" value="Unassembled WGS sequence"/>
</dbReference>
<feature type="transmembrane region" description="Helical" evidence="5">
    <location>
        <begin position="303"/>
        <end position="325"/>
    </location>
</feature>
<evidence type="ECO:0000313" key="7">
    <source>
        <dbReference type="Proteomes" id="UP000664169"/>
    </source>
</evidence>
<keyword evidence="2 5" id="KW-0812">Transmembrane</keyword>
<evidence type="ECO:0000256" key="5">
    <source>
        <dbReference type="SAM" id="Phobius"/>
    </source>
</evidence>
<keyword evidence="7" id="KW-1185">Reference proteome</keyword>
<feature type="transmembrane region" description="Helical" evidence="5">
    <location>
        <begin position="331"/>
        <end position="354"/>
    </location>
</feature>
<keyword evidence="3 5" id="KW-1133">Transmembrane helix</keyword>
<dbReference type="GO" id="GO:0016020">
    <property type="term" value="C:membrane"/>
    <property type="evidence" value="ECO:0007669"/>
    <property type="project" value="UniProtKB-SubCell"/>
</dbReference>
<dbReference type="PANTHER" id="PTHR31162:SF0">
    <property type="entry name" value="MALIC ACID TRANSPORT PROTEIN"/>
    <property type="match status" value="1"/>
</dbReference>
<evidence type="ECO:0000256" key="2">
    <source>
        <dbReference type="ARBA" id="ARBA00022692"/>
    </source>
</evidence>
<comment type="subcellular location">
    <subcellularLocation>
        <location evidence="1">Membrane</location>
        <topology evidence="1">Multi-pass membrane protein</topology>
    </subcellularLocation>
</comment>
<dbReference type="OrthoDB" id="2901184at2759"/>
<feature type="transmembrane region" description="Helical" evidence="5">
    <location>
        <begin position="187"/>
        <end position="208"/>
    </location>
</feature>
<evidence type="ECO:0000256" key="3">
    <source>
        <dbReference type="ARBA" id="ARBA00022989"/>
    </source>
</evidence>
<comment type="caution">
    <text evidence="6">The sequence shown here is derived from an EMBL/GenBank/DDBJ whole genome shotgun (WGS) entry which is preliminary data.</text>
</comment>
<keyword evidence="4 5" id="KW-0472">Membrane</keyword>
<evidence type="ECO:0000256" key="4">
    <source>
        <dbReference type="ARBA" id="ARBA00023136"/>
    </source>
</evidence>
<protein>
    <recommendedName>
        <fullName evidence="8">C4-dicarboxylate transporter/malic acid transport protein</fullName>
    </recommendedName>
</protein>
<organism evidence="6 7">
    <name type="scientific">Gomphillus americanus</name>
    <dbReference type="NCBI Taxonomy" id="1940652"/>
    <lineage>
        <taxon>Eukaryota</taxon>
        <taxon>Fungi</taxon>
        <taxon>Dikarya</taxon>
        <taxon>Ascomycota</taxon>
        <taxon>Pezizomycotina</taxon>
        <taxon>Lecanoromycetes</taxon>
        <taxon>OSLEUM clade</taxon>
        <taxon>Ostropomycetidae</taxon>
        <taxon>Ostropales</taxon>
        <taxon>Graphidaceae</taxon>
        <taxon>Gomphilloideae</taxon>
        <taxon>Gomphillus</taxon>
    </lineage>
</organism>
<evidence type="ECO:0000256" key="1">
    <source>
        <dbReference type="ARBA" id="ARBA00004141"/>
    </source>
</evidence>
<dbReference type="AlphaFoldDB" id="A0A8H3IJY0"/>
<dbReference type="PANTHER" id="PTHR31162">
    <property type="entry name" value="MALIC ACID TRANSPORT PROTEIN-RELATED"/>
    <property type="match status" value="1"/>
</dbReference>
<feature type="transmembrane region" description="Helical" evidence="5">
    <location>
        <begin position="43"/>
        <end position="69"/>
    </location>
</feature>
<feature type="transmembrane region" description="Helical" evidence="5">
    <location>
        <begin position="124"/>
        <end position="147"/>
    </location>
</feature>
<dbReference type="CDD" id="cd09317">
    <property type="entry name" value="TDT_Mae1_like"/>
    <property type="match status" value="1"/>
</dbReference>
<evidence type="ECO:0008006" key="8">
    <source>
        <dbReference type="Google" id="ProtNLM"/>
    </source>
</evidence>
<dbReference type="InterPro" id="IPR030185">
    <property type="entry name" value="Mae1"/>
</dbReference>